<dbReference type="Pfam" id="PF00300">
    <property type="entry name" value="His_Phos_1"/>
    <property type="match status" value="1"/>
</dbReference>
<evidence type="ECO:0000313" key="11">
    <source>
        <dbReference type="EMBL" id="VEJ31127.1"/>
    </source>
</evidence>
<dbReference type="InterPro" id="IPR001345">
    <property type="entry name" value="PG/BPGM_mutase_AS"/>
</dbReference>
<sequence length="257" mass="29242">MTNRRPHEKIEAMTYKLVLLRHGQSEWNEKNLFTGWVDVNLTDKGRAEAQRGGELLKERGILPDIVHTSLQRRAINTANIALDAADRLWIPVKRTWRLNERHYGALQGKNKSEIREEYGDEKFMTWRRSYDVPPPPLDDSDPYSQANDPRYADVENAPRTECLKDVLGRMLPYWESDIKPDLADGKTVLVAAHGNSLRSLVKHLEDISDEDIAGLNIPTGIPLYYELDENFKPLKPGEYLDPEAAKDAIAAVANQGK</sequence>
<dbReference type="NCBIfam" id="TIGR01258">
    <property type="entry name" value="pgm_1"/>
    <property type="match status" value="1"/>
</dbReference>
<evidence type="ECO:0000313" key="12">
    <source>
        <dbReference type="Proteomes" id="UP000270988"/>
    </source>
</evidence>
<dbReference type="SUPFAM" id="SSF53254">
    <property type="entry name" value="Phosphoglycerate mutase-like"/>
    <property type="match status" value="1"/>
</dbReference>
<dbReference type="Gene3D" id="3.40.50.1240">
    <property type="entry name" value="Phosphoglycerate mutase-like"/>
    <property type="match status" value="1"/>
</dbReference>
<dbReference type="EC" id="5.4.2.11" evidence="5 9"/>
<feature type="binding site" evidence="5 7">
    <location>
        <begin position="127"/>
        <end position="128"/>
    </location>
    <ligand>
        <name>substrate</name>
    </ligand>
</feature>
<dbReference type="InterPro" id="IPR013078">
    <property type="entry name" value="His_Pase_superF_clade-1"/>
</dbReference>
<feature type="region of interest" description="Disordered" evidence="10">
    <location>
        <begin position="129"/>
        <end position="150"/>
    </location>
</feature>
<dbReference type="HAMAP" id="MF_01039">
    <property type="entry name" value="PGAM_GpmA"/>
    <property type="match status" value="1"/>
</dbReference>
<feature type="binding site" evidence="5 7">
    <location>
        <position position="73"/>
    </location>
    <ligand>
        <name>substrate</name>
    </ligand>
</feature>
<keyword evidence="2 5" id="KW-0312">Gluconeogenesis</keyword>
<evidence type="ECO:0000256" key="7">
    <source>
        <dbReference type="PIRSR" id="PIRSR613078-2"/>
    </source>
</evidence>
<evidence type="ECO:0000256" key="1">
    <source>
        <dbReference type="ARBA" id="ARBA00006717"/>
    </source>
</evidence>
<dbReference type="PROSITE" id="PS00175">
    <property type="entry name" value="PG_MUTASE"/>
    <property type="match status" value="1"/>
</dbReference>
<feature type="binding site" evidence="5 7">
    <location>
        <begin position="194"/>
        <end position="195"/>
    </location>
    <ligand>
        <name>substrate</name>
    </ligand>
</feature>
<evidence type="ECO:0000256" key="2">
    <source>
        <dbReference type="ARBA" id="ARBA00022432"/>
    </source>
</evidence>
<evidence type="ECO:0000256" key="6">
    <source>
        <dbReference type="PIRSR" id="PIRSR613078-1"/>
    </source>
</evidence>
<feature type="binding site" evidence="5 7">
    <location>
        <begin position="21"/>
        <end position="28"/>
    </location>
    <ligand>
        <name>substrate</name>
    </ligand>
</feature>
<dbReference type="GO" id="GO:0006096">
    <property type="term" value="P:glycolytic process"/>
    <property type="evidence" value="ECO:0007669"/>
    <property type="project" value="UniProtKB-UniRule"/>
</dbReference>
<comment type="function">
    <text evidence="5 9">Catalyzes the interconversion of 2-phosphoglycerate and 3-phosphoglycerate.</text>
</comment>
<dbReference type="PANTHER" id="PTHR11931">
    <property type="entry name" value="PHOSPHOGLYCERATE MUTASE"/>
    <property type="match status" value="1"/>
</dbReference>
<keyword evidence="3 5" id="KW-0324">Glycolysis</keyword>
<dbReference type="SMART" id="SM00855">
    <property type="entry name" value="PGAM"/>
    <property type="match status" value="1"/>
</dbReference>
<dbReference type="NCBIfam" id="NF010713">
    <property type="entry name" value="PRK14115.1"/>
    <property type="match status" value="1"/>
</dbReference>
<dbReference type="AlphaFoldDB" id="A0A3S5C1W3"/>
<reference evidence="11 12" key="1">
    <citation type="submission" date="2018-12" db="EMBL/GenBank/DDBJ databases">
        <authorList>
            <consortium name="Pathogen Informatics"/>
        </authorList>
    </citation>
    <scope>NUCLEOTIDE SEQUENCE [LARGE SCALE GENOMIC DNA]</scope>
    <source>
        <strain evidence="11 12">NCTC10918</strain>
    </source>
</reference>
<dbReference type="GO" id="GO:0006094">
    <property type="term" value="P:gluconeogenesis"/>
    <property type="evidence" value="ECO:0007669"/>
    <property type="project" value="UniProtKB-UniRule"/>
</dbReference>
<protein>
    <recommendedName>
        <fullName evidence="5 9">2,3-bisphosphoglycerate-dependent phosphoglycerate mutase</fullName>
        <shortName evidence="5">BPG-dependent PGAM</shortName>
        <shortName evidence="5">PGAM</shortName>
        <shortName evidence="5">Phosphoglyceromutase</shortName>
        <shortName evidence="5">dPGM</shortName>
        <ecNumber evidence="5 9">5.4.2.11</ecNumber>
    </recommendedName>
</protein>
<evidence type="ECO:0000256" key="9">
    <source>
        <dbReference type="RuleBase" id="RU004512"/>
    </source>
</evidence>
<feature type="binding site" evidence="5 7">
    <location>
        <begin position="100"/>
        <end position="103"/>
    </location>
    <ligand>
        <name>substrate</name>
    </ligand>
</feature>
<keyword evidence="4 5" id="KW-0413">Isomerase</keyword>
<feature type="binding site" evidence="5 7">
    <location>
        <position position="111"/>
    </location>
    <ligand>
        <name>substrate</name>
    </ligand>
</feature>
<comment type="similarity">
    <text evidence="1 5">Belongs to the phosphoglycerate mutase family. BPG-dependent PGAM subfamily.</text>
</comment>
<dbReference type="UniPathway" id="UPA00109">
    <property type="reaction ID" value="UER00186"/>
</dbReference>
<gene>
    <name evidence="11" type="primary">gpmA_2</name>
    <name evidence="5" type="synonym">gpmA</name>
    <name evidence="11" type="ORF">NCTC10918_02426</name>
</gene>
<dbReference type="EMBL" id="LR134521">
    <property type="protein sequence ID" value="VEJ31127.1"/>
    <property type="molecule type" value="Genomic_DNA"/>
</dbReference>
<dbReference type="InterPro" id="IPR005952">
    <property type="entry name" value="Phosphogly_mut1"/>
</dbReference>
<feature type="active site" description="Tele-phosphohistidine intermediate" evidence="5 6">
    <location>
        <position position="22"/>
    </location>
</feature>
<feature type="active site" description="Proton donor/acceptor" evidence="5 6">
    <location>
        <position position="100"/>
    </location>
</feature>
<dbReference type="NCBIfam" id="NF010718">
    <property type="entry name" value="PRK14120.1"/>
    <property type="match status" value="1"/>
</dbReference>
<comment type="pathway">
    <text evidence="5 9">Carbohydrate degradation; glycolysis; pyruvate from D-glyceraldehyde 3-phosphate: step 3/5.</text>
</comment>
<evidence type="ECO:0000256" key="10">
    <source>
        <dbReference type="SAM" id="MobiDB-lite"/>
    </source>
</evidence>
<dbReference type="InterPro" id="IPR029033">
    <property type="entry name" value="His_PPase_superfam"/>
</dbReference>
<evidence type="ECO:0000256" key="4">
    <source>
        <dbReference type="ARBA" id="ARBA00023235"/>
    </source>
</evidence>
<dbReference type="CDD" id="cd07067">
    <property type="entry name" value="HP_PGM_like"/>
    <property type="match status" value="1"/>
</dbReference>
<evidence type="ECO:0000256" key="3">
    <source>
        <dbReference type="ARBA" id="ARBA00023152"/>
    </source>
</evidence>
<dbReference type="GO" id="GO:0004619">
    <property type="term" value="F:phosphoglycerate mutase activity"/>
    <property type="evidence" value="ECO:0007669"/>
    <property type="project" value="UniProtKB-UniRule"/>
</dbReference>
<feature type="site" description="Transition state stabilizer" evidence="5 8">
    <location>
        <position position="193"/>
    </location>
</feature>
<dbReference type="STRING" id="762948.HMPREF0733_11263"/>
<dbReference type="FunFam" id="3.40.50.1240:FF:000012">
    <property type="entry name" value="Phosphoglycerate mutase 1"/>
    <property type="match status" value="1"/>
</dbReference>
<evidence type="ECO:0000256" key="8">
    <source>
        <dbReference type="PIRSR" id="PIRSR613078-3"/>
    </source>
</evidence>
<evidence type="ECO:0000256" key="5">
    <source>
        <dbReference type="HAMAP-Rule" id="MF_01039"/>
    </source>
</evidence>
<accession>A0A3S5C1W3</accession>
<name>A0A3S5C1W3_9MICC</name>
<feature type="binding site" evidence="5 7">
    <location>
        <begin position="34"/>
        <end position="35"/>
    </location>
    <ligand>
        <name>substrate</name>
    </ligand>
</feature>
<organism evidence="11 12">
    <name type="scientific">Rothia dentocariosa</name>
    <dbReference type="NCBI Taxonomy" id="2047"/>
    <lineage>
        <taxon>Bacteria</taxon>
        <taxon>Bacillati</taxon>
        <taxon>Actinomycetota</taxon>
        <taxon>Actinomycetes</taxon>
        <taxon>Micrococcales</taxon>
        <taxon>Micrococcaceae</taxon>
        <taxon>Rothia</taxon>
    </lineage>
</organism>
<comment type="catalytic activity">
    <reaction evidence="5 9">
        <text>(2R)-2-phosphoglycerate = (2R)-3-phosphoglycerate</text>
        <dbReference type="Rhea" id="RHEA:15901"/>
        <dbReference type="ChEBI" id="CHEBI:58272"/>
        <dbReference type="ChEBI" id="CHEBI:58289"/>
        <dbReference type="EC" id="5.4.2.11"/>
    </reaction>
</comment>
<dbReference type="Proteomes" id="UP000270988">
    <property type="component" value="Chromosome"/>
</dbReference>
<proteinExistence type="inferred from homology"/>